<gene>
    <name evidence="1" type="ORF">LH23_14340</name>
</gene>
<accession>A0AAN0S6E8</accession>
<proteinExistence type="predicted"/>
<evidence type="ECO:0000313" key="1">
    <source>
        <dbReference type="EMBL" id="AIR61785.1"/>
    </source>
</evidence>
<dbReference type="EMBL" id="CP009458">
    <property type="protein sequence ID" value="AIR61785.1"/>
    <property type="molecule type" value="Genomic_DNA"/>
</dbReference>
<dbReference type="RefSeq" id="WP_039292210.1">
    <property type="nucleotide sequence ID" value="NZ_CP009458.1"/>
</dbReference>
<organism evidence="1 2">
    <name type="scientific">Cedecea neteri</name>
    <dbReference type="NCBI Taxonomy" id="158822"/>
    <lineage>
        <taxon>Bacteria</taxon>
        <taxon>Pseudomonadati</taxon>
        <taxon>Pseudomonadota</taxon>
        <taxon>Gammaproteobacteria</taxon>
        <taxon>Enterobacterales</taxon>
        <taxon>Enterobacteriaceae</taxon>
        <taxon>Cedecea</taxon>
    </lineage>
</organism>
<dbReference type="AlphaFoldDB" id="A0AAN0S6E8"/>
<dbReference type="KEGG" id="cem:LH23_14340"/>
<name>A0AAN0S6E8_9ENTR</name>
<protein>
    <submittedName>
        <fullName evidence="1">Uncharacterized protein</fullName>
    </submittedName>
</protein>
<sequence>MDLVSTVRKTFKGLITSTKELTVSRDADVFAEVAFNFDFESIDYSVLPRQVGSFTVQYLVSPKPESKNTAPSVTYDQIITTFDTLKAQAFVDAGIVLLGYSYEQSDIVTDPVTGSVSLAFSINIKATMKRK</sequence>
<reference evidence="1 2" key="1">
    <citation type="submission" date="2014-09" db="EMBL/GenBank/DDBJ databases">
        <authorList>
            <person name="Chan K.-G."/>
        </authorList>
    </citation>
    <scope>NUCLEOTIDE SEQUENCE [LARGE SCALE GENOMIC DNA]</scope>
    <source>
        <strain evidence="1 2">M006</strain>
    </source>
</reference>
<dbReference type="Proteomes" id="UP000029516">
    <property type="component" value="Chromosome"/>
</dbReference>
<evidence type="ECO:0000313" key="2">
    <source>
        <dbReference type="Proteomes" id="UP000029516"/>
    </source>
</evidence>